<dbReference type="AlphaFoldDB" id="W1XKW1"/>
<dbReference type="Pfam" id="PF04461">
    <property type="entry name" value="YajQ"/>
    <property type="match status" value="1"/>
</dbReference>
<evidence type="ECO:0000313" key="1">
    <source>
        <dbReference type="EMBL" id="ETJ30100.1"/>
    </source>
</evidence>
<evidence type="ECO:0008006" key="2">
    <source>
        <dbReference type="Google" id="ProtNLM"/>
    </source>
</evidence>
<dbReference type="InterPro" id="IPR035571">
    <property type="entry name" value="UPF0234-like_C"/>
</dbReference>
<dbReference type="EMBL" id="AZMM01015378">
    <property type="protein sequence ID" value="ETJ30100.1"/>
    <property type="molecule type" value="Genomic_DNA"/>
</dbReference>
<dbReference type="SUPFAM" id="SSF89963">
    <property type="entry name" value="YajQ-like"/>
    <property type="match status" value="1"/>
</dbReference>
<organism evidence="1">
    <name type="scientific">human gut metagenome</name>
    <dbReference type="NCBI Taxonomy" id="408170"/>
    <lineage>
        <taxon>unclassified sequences</taxon>
        <taxon>metagenomes</taxon>
        <taxon>organismal metagenomes</taxon>
    </lineage>
</organism>
<dbReference type="Gene3D" id="3.30.70.860">
    <property type="match status" value="1"/>
</dbReference>
<dbReference type="InterPro" id="IPR007551">
    <property type="entry name" value="YajQ/Smlt4090-like"/>
</dbReference>
<accession>W1XKW1</accession>
<proteinExistence type="predicted"/>
<dbReference type="InterPro" id="IPR036183">
    <property type="entry name" value="YajQ-like_sf"/>
</dbReference>
<feature type="non-terminal residue" evidence="1">
    <location>
        <position position="1"/>
    </location>
</feature>
<reference evidence="1" key="1">
    <citation type="submission" date="2013-12" db="EMBL/GenBank/DDBJ databases">
        <title>A Varibaculum cambriense genome reconstructed from a premature infant gut community with otherwise low bacterial novelty that shifts toward anaerobic metabolism during the third week of life.</title>
        <authorList>
            <person name="Brown C.T."/>
            <person name="Sharon I."/>
            <person name="Thomas B.C."/>
            <person name="Castelle C.J."/>
            <person name="Morowitz M.J."/>
            <person name="Banfield J.F."/>
        </authorList>
    </citation>
    <scope>NUCLEOTIDE SEQUENCE</scope>
</reference>
<protein>
    <recommendedName>
        <fullName evidence="2">YajQ family cyclic di-GMP-binding protein</fullName>
    </recommendedName>
</protein>
<comment type="caution">
    <text evidence="1">The sequence shown here is derived from an EMBL/GenBank/DDBJ whole genome shotgun (WGS) entry which is preliminary data.</text>
</comment>
<sequence length="24" mass="2772">DLQAVIALLKELDVDVPLQFVNYR</sequence>
<gene>
    <name evidence="1" type="ORF">Q604_UNBC15378G0001</name>
</gene>
<name>W1XKW1_9ZZZZ</name>